<accession>A0ABN9B4K6</accession>
<gene>
    <name evidence="1" type="ORF">SPARVUS_LOCUS2063101</name>
</gene>
<dbReference type="EMBL" id="CATNWA010002176">
    <property type="protein sequence ID" value="CAI9542285.1"/>
    <property type="molecule type" value="Genomic_DNA"/>
</dbReference>
<sequence length="71" mass="8194">MTNSHLRPLPPLETKRCVNDQFTPQIPHEDPLPAHIVMTVSHLRPLPPLETRYVNDHSHLKFLIKTPARCP</sequence>
<organism evidence="1 2">
    <name type="scientific">Staurois parvus</name>
    <dbReference type="NCBI Taxonomy" id="386267"/>
    <lineage>
        <taxon>Eukaryota</taxon>
        <taxon>Metazoa</taxon>
        <taxon>Chordata</taxon>
        <taxon>Craniata</taxon>
        <taxon>Vertebrata</taxon>
        <taxon>Euteleostomi</taxon>
        <taxon>Amphibia</taxon>
        <taxon>Batrachia</taxon>
        <taxon>Anura</taxon>
        <taxon>Neobatrachia</taxon>
        <taxon>Ranoidea</taxon>
        <taxon>Ranidae</taxon>
        <taxon>Staurois</taxon>
    </lineage>
</organism>
<comment type="caution">
    <text evidence="1">The sequence shown here is derived from an EMBL/GenBank/DDBJ whole genome shotgun (WGS) entry which is preliminary data.</text>
</comment>
<evidence type="ECO:0000313" key="1">
    <source>
        <dbReference type="EMBL" id="CAI9542285.1"/>
    </source>
</evidence>
<proteinExistence type="predicted"/>
<protein>
    <submittedName>
        <fullName evidence="1">Uncharacterized protein</fullName>
    </submittedName>
</protein>
<evidence type="ECO:0000313" key="2">
    <source>
        <dbReference type="Proteomes" id="UP001162483"/>
    </source>
</evidence>
<reference evidence="1" key="1">
    <citation type="submission" date="2023-05" db="EMBL/GenBank/DDBJ databases">
        <authorList>
            <person name="Stuckert A."/>
        </authorList>
    </citation>
    <scope>NUCLEOTIDE SEQUENCE</scope>
</reference>
<dbReference type="Proteomes" id="UP001162483">
    <property type="component" value="Unassembled WGS sequence"/>
</dbReference>
<name>A0ABN9B4K6_9NEOB</name>
<keyword evidence="2" id="KW-1185">Reference proteome</keyword>